<evidence type="ECO:0000313" key="1">
    <source>
        <dbReference type="EMBL" id="KAI9907114.1"/>
    </source>
</evidence>
<organism evidence="1 2">
    <name type="scientific">Peronosclerospora sorghi</name>
    <dbReference type="NCBI Taxonomy" id="230839"/>
    <lineage>
        <taxon>Eukaryota</taxon>
        <taxon>Sar</taxon>
        <taxon>Stramenopiles</taxon>
        <taxon>Oomycota</taxon>
        <taxon>Peronosporomycetes</taxon>
        <taxon>Peronosporales</taxon>
        <taxon>Peronosporaceae</taxon>
        <taxon>Peronosclerospora</taxon>
    </lineage>
</organism>
<dbReference type="EMBL" id="CM047587">
    <property type="protein sequence ID" value="KAI9907114.1"/>
    <property type="molecule type" value="Genomic_DNA"/>
</dbReference>
<reference evidence="1 2" key="1">
    <citation type="journal article" date="2022" name="bioRxiv">
        <title>The genome of the oomycete Peronosclerospora sorghi, a cosmopolitan pathogen of maize and sorghum, is inflated with dispersed pseudogenes.</title>
        <authorList>
            <person name="Fletcher K."/>
            <person name="Martin F."/>
            <person name="Isakeit T."/>
            <person name="Cavanaugh K."/>
            <person name="Magill C."/>
            <person name="Michelmore R."/>
        </authorList>
    </citation>
    <scope>NUCLEOTIDE SEQUENCE [LARGE SCALE GENOMIC DNA]</scope>
    <source>
        <strain evidence="1">P6</strain>
    </source>
</reference>
<dbReference type="Proteomes" id="UP001163321">
    <property type="component" value="Chromosome 8"/>
</dbReference>
<keyword evidence="2" id="KW-1185">Reference proteome</keyword>
<sequence length="178" mass="20850">MPKLLDLFPSTPVFNRNGPLDRYPRKLGIERDKIQHSLDQLRERLDFSKFDHDKLILMTIGNEYFGHEPIVSAHWRVEAMHNLLGEDLFLAWRDCLDDAGYRYIGRTFTKMHELIAKLHGDRIEIEDCAYMAMGSEFFTSEKRPKDVPTLPSIKTKEELEREAELKETGKRLTLGRDD</sequence>
<proteinExistence type="predicted"/>
<protein>
    <submittedName>
        <fullName evidence="1">Uncharacterized protein</fullName>
    </submittedName>
</protein>
<evidence type="ECO:0000313" key="2">
    <source>
        <dbReference type="Proteomes" id="UP001163321"/>
    </source>
</evidence>
<gene>
    <name evidence="1" type="ORF">PsorP6_016360</name>
</gene>
<accession>A0ACC0VMF4</accession>
<name>A0ACC0VMF4_9STRA</name>
<comment type="caution">
    <text evidence="1">The sequence shown here is derived from an EMBL/GenBank/DDBJ whole genome shotgun (WGS) entry which is preliminary data.</text>
</comment>